<dbReference type="PANTHER" id="PTHR19136:SF81">
    <property type="entry name" value="MOLYBDENUM COFACTOR GUANYLYLTRANSFERASE"/>
    <property type="match status" value="1"/>
</dbReference>
<dbReference type="SUPFAM" id="SSF53448">
    <property type="entry name" value="Nucleotide-diphospho-sugar transferases"/>
    <property type="match status" value="1"/>
</dbReference>
<dbReference type="InterPro" id="IPR025877">
    <property type="entry name" value="MobA-like_NTP_Trfase"/>
</dbReference>
<feature type="domain" description="MobA-like NTP transferase" evidence="2">
    <location>
        <begin position="10"/>
        <end position="186"/>
    </location>
</feature>
<evidence type="ECO:0000313" key="4">
    <source>
        <dbReference type="Proteomes" id="UP001524318"/>
    </source>
</evidence>
<accession>A0ABT1LPZ0</accession>
<dbReference type="Gene3D" id="3.90.550.10">
    <property type="entry name" value="Spore Coat Polysaccharide Biosynthesis Protein SpsA, Chain A"/>
    <property type="match status" value="1"/>
</dbReference>
<organism evidence="3 4">
    <name type="scientific">Pseudarthrobacter humi</name>
    <dbReference type="NCBI Taxonomy" id="2952523"/>
    <lineage>
        <taxon>Bacteria</taxon>
        <taxon>Bacillati</taxon>
        <taxon>Actinomycetota</taxon>
        <taxon>Actinomycetes</taxon>
        <taxon>Micrococcales</taxon>
        <taxon>Micrococcaceae</taxon>
        <taxon>Pseudarthrobacter</taxon>
    </lineage>
</organism>
<dbReference type="InterPro" id="IPR029044">
    <property type="entry name" value="Nucleotide-diphossugar_trans"/>
</dbReference>
<reference evidence="3 4" key="1">
    <citation type="submission" date="2022-06" db="EMBL/GenBank/DDBJ databases">
        <title>Pseudarthrobacter sp. strain RMG13 Genome sequencing and assembly.</title>
        <authorList>
            <person name="Kim I."/>
        </authorList>
    </citation>
    <scope>NUCLEOTIDE SEQUENCE [LARGE SCALE GENOMIC DNA]</scope>
    <source>
        <strain evidence="3 4">RMG13</strain>
    </source>
</reference>
<name>A0ABT1LPZ0_9MICC</name>
<sequence length="236" mass="23259">MDADPLDFDAVILAGGRSSRLGGVPKQSLTYDGDSLLRRAAAAASGARAGVVVGPDAGEVPAGEVPAGFLRCREEPPFSGPAAAIAAGLAALSAAGGSRPGLTLVLACDMPNVEQAVAALKATLRARKPTAGAPAGLGPDGVVAVSDDGRRQPLVGFYSTAALQRSVAELESTGRLINGSVRALLASLDVQLVAVPAGSTADVDTWDDAAALGVAGPDPLAGFRGNTAADDLGGRA</sequence>
<keyword evidence="1 3" id="KW-0808">Transferase</keyword>
<dbReference type="Proteomes" id="UP001524318">
    <property type="component" value="Unassembled WGS sequence"/>
</dbReference>
<keyword evidence="4" id="KW-1185">Reference proteome</keyword>
<dbReference type="GO" id="GO:0016740">
    <property type="term" value="F:transferase activity"/>
    <property type="evidence" value="ECO:0007669"/>
    <property type="project" value="UniProtKB-KW"/>
</dbReference>
<evidence type="ECO:0000313" key="3">
    <source>
        <dbReference type="EMBL" id="MCP9000510.1"/>
    </source>
</evidence>
<comment type="caution">
    <text evidence="3">The sequence shown here is derived from an EMBL/GenBank/DDBJ whole genome shotgun (WGS) entry which is preliminary data.</text>
</comment>
<dbReference type="RefSeq" id="WP_254750588.1">
    <property type="nucleotide sequence ID" value="NZ_JANCLV010000007.1"/>
</dbReference>
<evidence type="ECO:0000259" key="2">
    <source>
        <dbReference type="Pfam" id="PF12804"/>
    </source>
</evidence>
<gene>
    <name evidence="3" type="ORF">NFC73_12325</name>
</gene>
<protein>
    <submittedName>
        <fullName evidence="3">NTP transferase domain-containing protein</fullName>
    </submittedName>
</protein>
<dbReference type="EMBL" id="JANCLV010000007">
    <property type="protein sequence ID" value="MCP9000510.1"/>
    <property type="molecule type" value="Genomic_DNA"/>
</dbReference>
<evidence type="ECO:0000256" key="1">
    <source>
        <dbReference type="ARBA" id="ARBA00022679"/>
    </source>
</evidence>
<proteinExistence type="predicted"/>
<dbReference type="Pfam" id="PF12804">
    <property type="entry name" value="NTP_transf_3"/>
    <property type="match status" value="1"/>
</dbReference>
<dbReference type="PANTHER" id="PTHR19136">
    <property type="entry name" value="MOLYBDENUM COFACTOR GUANYLYLTRANSFERASE"/>
    <property type="match status" value="1"/>
</dbReference>